<dbReference type="GO" id="GO:0005840">
    <property type="term" value="C:ribosome"/>
    <property type="evidence" value="ECO:0007669"/>
    <property type="project" value="UniProtKB-KW"/>
</dbReference>
<evidence type="ECO:0000313" key="2">
    <source>
        <dbReference type="Proteomes" id="UP000386466"/>
    </source>
</evidence>
<dbReference type="Proteomes" id="UP000386466">
    <property type="component" value="Unassembled WGS sequence"/>
</dbReference>
<reference evidence="1 2" key="1">
    <citation type="submission" date="2019-01" db="EMBL/GenBank/DDBJ databases">
        <authorList>
            <person name="Alioto T."/>
            <person name="Alioto T."/>
        </authorList>
    </citation>
    <scope>NUCLEOTIDE SEQUENCE [LARGE SCALE GENOMIC DNA]</scope>
</reference>
<name>A0A485NWK7_LYNPA</name>
<dbReference type="AlphaFoldDB" id="A0A485NWK7"/>
<sequence length="80" mass="8880">GPVAHRAIHPCIPDKATVDAISKTYSCLIPDLWKKTVFTKSPYQAFTDCLVKTDTQNLLAEDPGTSCGYHIVLYKKNKVN</sequence>
<keyword evidence="1" id="KW-0689">Ribosomal protein</keyword>
<feature type="non-terminal residue" evidence="1">
    <location>
        <position position="1"/>
    </location>
</feature>
<protein>
    <submittedName>
        <fullName evidence="1">40s ribosomal protein s2-like</fullName>
    </submittedName>
</protein>
<organism evidence="1 2">
    <name type="scientific">Lynx pardinus</name>
    <name type="common">Iberian lynx</name>
    <name type="synonym">Felis pardina</name>
    <dbReference type="NCBI Taxonomy" id="191816"/>
    <lineage>
        <taxon>Eukaryota</taxon>
        <taxon>Metazoa</taxon>
        <taxon>Chordata</taxon>
        <taxon>Craniata</taxon>
        <taxon>Vertebrata</taxon>
        <taxon>Euteleostomi</taxon>
        <taxon>Mammalia</taxon>
        <taxon>Eutheria</taxon>
        <taxon>Laurasiatheria</taxon>
        <taxon>Carnivora</taxon>
        <taxon>Feliformia</taxon>
        <taxon>Felidae</taxon>
        <taxon>Felinae</taxon>
        <taxon>Lynx</taxon>
    </lineage>
</organism>
<keyword evidence="2" id="KW-1185">Reference proteome</keyword>
<evidence type="ECO:0000313" key="1">
    <source>
        <dbReference type="EMBL" id="VFV36046.1"/>
    </source>
</evidence>
<proteinExistence type="predicted"/>
<dbReference type="EMBL" id="CAAGRJ010022053">
    <property type="protein sequence ID" value="VFV36046.1"/>
    <property type="molecule type" value="Genomic_DNA"/>
</dbReference>
<keyword evidence="1" id="KW-0687">Ribonucleoprotein</keyword>
<accession>A0A485NWK7</accession>
<gene>
    <name evidence="1" type="ORF">LYPA_23C010966</name>
</gene>